<dbReference type="EMBL" id="HBUF01359414">
    <property type="protein sequence ID" value="CAG6719836.1"/>
    <property type="molecule type" value="Transcribed_RNA"/>
</dbReference>
<name>A0A8D8V8I3_9HEMI</name>
<reference evidence="1" key="1">
    <citation type="submission" date="2021-05" db="EMBL/GenBank/DDBJ databases">
        <authorList>
            <person name="Alioto T."/>
            <person name="Alioto T."/>
            <person name="Gomez Garrido J."/>
        </authorList>
    </citation>
    <scope>NUCLEOTIDE SEQUENCE</scope>
</reference>
<proteinExistence type="predicted"/>
<dbReference type="EMBL" id="HBUF01359412">
    <property type="protein sequence ID" value="CAG6719831.1"/>
    <property type="molecule type" value="Transcribed_RNA"/>
</dbReference>
<protein>
    <submittedName>
        <fullName evidence="1">Uncharacterized protein</fullName>
    </submittedName>
</protein>
<dbReference type="EMBL" id="HBUF01359413">
    <property type="protein sequence ID" value="CAG6719833.1"/>
    <property type="molecule type" value="Transcribed_RNA"/>
</dbReference>
<dbReference type="AlphaFoldDB" id="A0A8D8V8I3"/>
<evidence type="ECO:0000313" key="1">
    <source>
        <dbReference type="EMBL" id="CAG6719828.1"/>
    </source>
</evidence>
<dbReference type="EMBL" id="HBUF01359410">
    <property type="protein sequence ID" value="CAG6719825.1"/>
    <property type="molecule type" value="Transcribed_RNA"/>
</dbReference>
<organism evidence="1">
    <name type="scientific">Cacopsylla melanoneura</name>
    <dbReference type="NCBI Taxonomy" id="428564"/>
    <lineage>
        <taxon>Eukaryota</taxon>
        <taxon>Metazoa</taxon>
        <taxon>Ecdysozoa</taxon>
        <taxon>Arthropoda</taxon>
        <taxon>Hexapoda</taxon>
        <taxon>Insecta</taxon>
        <taxon>Pterygota</taxon>
        <taxon>Neoptera</taxon>
        <taxon>Paraneoptera</taxon>
        <taxon>Hemiptera</taxon>
        <taxon>Sternorrhyncha</taxon>
        <taxon>Psylloidea</taxon>
        <taxon>Psyllidae</taxon>
        <taxon>Psyllinae</taxon>
        <taxon>Cacopsylla</taxon>
    </lineage>
</organism>
<accession>A0A8D8V8I3</accession>
<dbReference type="EMBL" id="HBUF01359411">
    <property type="protein sequence ID" value="CAG6719828.1"/>
    <property type="molecule type" value="Transcribed_RNA"/>
</dbReference>
<sequence>MKCYTIVAALRTTAAARIVMRRAVNFAAKRIVSVYRMDVAVAKWKMGVAAAGQYITAGHPVSIVVLMGQVSILVKLMDVLVNVNQQIVNVKDPVSRIVSVTDLIVNIMDSIDAKDLQGVTMDCAVNIQGRMEARAAIQAGFMWRNILIWLILRRVRTCWM</sequence>